<keyword evidence="2" id="KW-1185">Reference proteome</keyword>
<dbReference type="Gene3D" id="2.40.50.140">
    <property type="entry name" value="Nucleic acid-binding proteins"/>
    <property type="match status" value="1"/>
</dbReference>
<protein>
    <recommendedName>
        <fullName evidence="3">Replication factor A C-terminal domain-containing protein</fullName>
    </recommendedName>
</protein>
<accession>A0A6G1F660</accession>
<dbReference type="Proteomes" id="UP000479710">
    <property type="component" value="Unassembled WGS sequence"/>
</dbReference>
<proteinExistence type="predicted"/>
<evidence type="ECO:0008006" key="3">
    <source>
        <dbReference type="Google" id="ProtNLM"/>
    </source>
</evidence>
<evidence type="ECO:0000313" key="1">
    <source>
        <dbReference type="EMBL" id="KAF0932319.1"/>
    </source>
</evidence>
<sequence>YKYVVIARDNTGDTTFILFGKTAQRHLRKSVETMIEENPPEKDFIPDEIMALVE</sequence>
<name>A0A6G1F660_9ORYZ</name>
<gene>
    <name evidence="1" type="ORF">E2562_009578</name>
</gene>
<dbReference type="PANTHER" id="PTHR47165:SF4">
    <property type="entry name" value="OS03G0429900 PROTEIN"/>
    <property type="match status" value="1"/>
</dbReference>
<organism evidence="1 2">
    <name type="scientific">Oryza meyeriana var. granulata</name>
    <dbReference type="NCBI Taxonomy" id="110450"/>
    <lineage>
        <taxon>Eukaryota</taxon>
        <taxon>Viridiplantae</taxon>
        <taxon>Streptophyta</taxon>
        <taxon>Embryophyta</taxon>
        <taxon>Tracheophyta</taxon>
        <taxon>Spermatophyta</taxon>
        <taxon>Magnoliopsida</taxon>
        <taxon>Liliopsida</taxon>
        <taxon>Poales</taxon>
        <taxon>Poaceae</taxon>
        <taxon>BOP clade</taxon>
        <taxon>Oryzoideae</taxon>
        <taxon>Oryzeae</taxon>
        <taxon>Oryzinae</taxon>
        <taxon>Oryza</taxon>
        <taxon>Oryza meyeriana</taxon>
    </lineage>
</organism>
<dbReference type="InterPro" id="IPR012340">
    <property type="entry name" value="NA-bd_OB-fold"/>
</dbReference>
<dbReference type="EMBL" id="SPHZ02000001">
    <property type="protein sequence ID" value="KAF0932319.1"/>
    <property type="molecule type" value="Genomic_DNA"/>
</dbReference>
<reference evidence="1 2" key="1">
    <citation type="submission" date="2019-11" db="EMBL/GenBank/DDBJ databases">
        <title>Whole genome sequence of Oryza granulata.</title>
        <authorList>
            <person name="Li W."/>
        </authorList>
    </citation>
    <scope>NUCLEOTIDE SEQUENCE [LARGE SCALE GENOMIC DNA]</scope>
    <source>
        <strain evidence="2">cv. Menghai</strain>
        <tissue evidence="1">Leaf</tissue>
    </source>
</reference>
<evidence type="ECO:0000313" key="2">
    <source>
        <dbReference type="Proteomes" id="UP000479710"/>
    </source>
</evidence>
<dbReference type="AlphaFoldDB" id="A0A6G1F660"/>
<feature type="non-terminal residue" evidence="1">
    <location>
        <position position="1"/>
    </location>
</feature>
<dbReference type="PANTHER" id="PTHR47165">
    <property type="entry name" value="OS03G0429900 PROTEIN"/>
    <property type="match status" value="1"/>
</dbReference>
<comment type="caution">
    <text evidence="1">The sequence shown here is derived from an EMBL/GenBank/DDBJ whole genome shotgun (WGS) entry which is preliminary data.</text>
</comment>